<keyword evidence="1" id="KW-0472">Membrane</keyword>
<dbReference type="SUPFAM" id="SSF52833">
    <property type="entry name" value="Thioredoxin-like"/>
    <property type="match status" value="1"/>
</dbReference>
<organism evidence="3 4">
    <name type="scientific">Winkia neuii subsp. anitrata</name>
    <dbReference type="NCBI Taxonomy" id="29318"/>
    <lineage>
        <taxon>Bacteria</taxon>
        <taxon>Bacillati</taxon>
        <taxon>Actinomycetota</taxon>
        <taxon>Actinomycetes</taxon>
        <taxon>Actinomycetales</taxon>
        <taxon>Actinomycetaceae</taxon>
        <taxon>Winkia</taxon>
    </lineage>
</organism>
<dbReference type="CDD" id="cd02966">
    <property type="entry name" value="TlpA_like_family"/>
    <property type="match status" value="1"/>
</dbReference>
<dbReference type="Proteomes" id="UP001211044">
    <property type="component" value="Chromosome"/>
</dbReference>
<dbReference type="PANTHER" id="PTHR42852:SF13">
    <property type="entry name" value="PROTEIN DIPZ"/>
    <property type="match status" value="1"/>
</dbReference>
<sequence length="205" mass="21531">MASEHPIDRIRNSSMGNLVVIAIAAVAIVGAVVFFATGFGSDKAQENKAGSNMAQVQAKKKPLGPAPKLNEQAPKFQAKDLDGKDISLAELRGKPVWLVFGASWCAACRAEAPDINEAAKRYGNKVNFVSINAESAKDASDYAKKLGLAYPVIADEDTQLSASYRVSGIPAHFVIDAQGKLVATPIGAVGPEQIARNVALAQGAR</sequence>
<keyword evidence="1" id="KW-0812">Transmembrane</keyword>
<gene>
    <name evidence="3" type="ORF">PIG85_08080</name>
</gene>
<accession>A0AB38XML9</accession>
<dbReference type="Gene3D" id="3.40.30.10">
    <property type="entry name" value="Glutaredoxin"/>
    <property type="match status" value="1"/>
</dbReference>
<feature type="transmembrane region" description="Helical" evidence="1">
    <location>
        <begin position="18"/>
        <end position="39"/>
    </location>
</feature>
<dbReference type="AlphaFoldDB" id="A0AB38XML9"/>
<dbReference type="Pfam" id="PF00578">
    <property type="entry name" value="AhpC-TSA"/>
    <property type="match status" value="1"/>
</dbReference>
<dbReference type="InterPro" id="IPR050553">
    <property type="entry name" value="Thioredoxin_ResA/DsbE_sf"/>
</dbReference>
<evidence type="ECO:0000256" key="1">
    <source>
        <dbReference type="SAM" id="Phobius"/>
    </source>
</evidence>
<dbReference type="PANTHER" id="PTHR42852">
    <property type="entry name" value="THIOL:DISULFIDE INTERCHANGE PROTEIN DSBE"/>
    <property type="match status" value="1"/>
</dbReference>
<keyword evidence="1" id="KW-1133">Transmembrane helix</keyword>
<dbReference type="RefSeq" id="WP_004807446.1">
    <property type="nucleotide sequence ID" value="NZ_CP116394.1"/>
</dbReference>
<protein>
    <submittedName>
        <fullName evidence="3">TlpA disulfide reductase family protein</fullName>
    </submittedName>
</protein>
<dbReference type="PROSITE" id="PS51352">
    <property type="entry name" value="THIOREDOXIN_2"/>
    <property type="match status" value="1"/>
</dbReference>
<dbReference type="InterPro" id="IPR013766">
    <property type="entry name" value="Thioredoxin_domain"/>
</dbReference>
<dbReference type="InterPro" id="IPR036249">
    <property type="entry name" value="Thioredoxin-like_sf"/>
</dbReference>
<evidence type="ECO:0000313" key="3">
    <source>
        <dbReference type="EMBL" id="WCE45601.1"/>
    </source>
</evidence>
<dbReference type="KEGG" id="wne:PIG85_08080"/>
<dbReference type="EMBL" id="CP116394">
    <property type="protein sequence ID" value="WCE45601.1"/>
    <property type="molecule type" value="Genomic_DNA"/>
</dbReference>
<feature type="domain" description="Thioredoxin" evidence="2">
    <location>
        <begin position="67"/>
        <end position="203"/>
    </location>
</feature>
<name>A0AB38XML9_9ACTO</name>
<dbReference type="InterPro" id="IPR000866">
    <property type="entry name" value="AhpC/TSA"/>
</dbReference>
<dbReference type="GO" id="GO:0016209">
    <property type="term" value="F:antioxidant activity"/>
    <property type="evidence" value="ECO:0007669"/>
    <property type="project" value="InterPro"/>
</dbReference>
<evidence type="ECO:0000313" key="4">
    <source>
        <dbReference type="Proteomes" id="UP001211044"/>
    </source>
</evidence>
<evidence type="ECO:0000259" key="2">
    <source>
        <dbReference type="PROSITE" id="PS51352"/>
    </source>
</evidence>
<reference evidence="3" key="1">
    <citation type="submission" date="2023-01" db="EMBL/GenBank/DDBJ databases">
        <title>Comparative Genomic Analysis of the Clinically-Derived Winkia Strain NY0527 Provides Evidence into the Taxonomic Reassignment of Winkia neuii and Characterizes Their Virulence Traits.</title>
        <authorList>
            <person name="Cai X."/>
            <person name="Peng Y."/>
            <person name="Li M."/>
            <person name="Qiu Y."/>
            <person name="Wang Y."/>
            <person name="Xu L."/>
            <person name="Hou Q."/>
        </authorList>
    </citation>
    <scope>NUCLEOTIDE SEQUENCE</scope>
    <source>
        <strain evidence="3">NY0527</strain>
    </source>
</reference>
<proteinExistence type="predicted"/>
<dbReference type="GO" id="GO:0016491">
    <property type="term" value="F:oxidoreductase activity"/>
    <property type="evidence" value="ECO:0007669"/>
    <property type="project" value="InterPro"/>
</dbReference>